<name>W6MPE5_9ASCO</name>
<gene>
    <name evidence="1" type="ORF">KUCA_T00004537001</name>
</gene>
<dbReference type="OrthoDB" id="9992197at2759"/>
<organism evidence="1 2">
    <name type="scientific">Kuraishia capsulata CBS 1993</name>
    <dbReference type="NCBI Taxonomy" id="1382522"/>
    <lineage>
        <taxon>Eukaryota</taxon>
        <taxon>Fungi</taxon>
        <taxon>Dikarya</taxon>
        <taxon>Ascomycota</taxon>
        <taxon>Saccharomycotina</taxon>
        <taxon>Pichiomycetes</taxon>
        <taxon>Pichiales</taxon>
        <taxon>Pichiaceae</taxon>
        <taxon>Kuraishia</taxon>
    </lineage>
</organism>
<dbReference type="HOGENOM" id="CLU_162182_0_0_1"/>
<dbReference type="EMBL" id="HG793129">
    <property type="protein sequence ID" value="CDK28554.1"/>
    <property type="molecule type" value="Genomic_DNA"/>
</dbReference>
<evidence type="ECO:0000313" key="1">
    <source>
        <dbReference type="EMBL" id="CDK28554.1"/>
    </source>
</evidence>
<protein>
    <submittedName>
        <fullName evidence="1">Uncharacterized protein</fullName>
    </submittedName>
</protein>
<dbReference type="Proteomes" id="UP000019384">
    <property type="component" value="Unassembled WGS sequence"/>
</dbReference>
<dbReference type="GeneID" id="34521932"/>
<accession>W6MPE5</accession>
<reference evidence="1" key="2">
    <citation type="submission" date="2014-02" db="EMBL/GenBank/DDBJ databases">
        <title>Complete DNA sequence of /Kuraishia capsulata/ illustrates novel genomic features among budding yeasts (/Saccharomycotina/).</title>
        <authorList>
            <person name="Morales L."/>
            <person name="Noel B."/>
            <person name="Porcel B."/>
            <person name="Marcet-Houben M."/>
            <person name="Hullo M-F."/>
            <person name="Sacerdot C."/>
            <person name="Tekaia F."/>
            <person name="Leh-Louis V."/>
            <person name="Despons L."/>
            <person name="Khanna V."/>
            <person name="Aury J-M."/>
            <person name="Barbe V."/>
            <person name="Couloux A."/>
            <person name="Labadie K."/>
            <person name="Pelletier E."/>
            <person name="Souciet J-L."/>
            <person name="Boekhout T."/>
            <person name="Gabaldon T."/>
            <person name="Wincker P."/>
            <person name="Dujon B."/>
        </authorList>
    </citation>
    <scope>NUCLEOTIDE SEQUENCE</scope>
    <source>
        <strain evidence="1">CBS 1993</strain>
    </source>
</reference>
<keyword evidence="2" id="KW-1185">Reference proteome</keyword>
<dbReference type="STRING" id="1382522.W6MPE5"/>
<dbReference type="AlphaFoldDB" id="W6MPE5"/>
<evidence type="ECO:0000313" key="2">
    <source>
        <dbReference type="Proteomes" id="UP000019384"/>
    </source>
</evidence>
<dbReference type="RefSeq" id="XP_022460544.1">
    <property type="nucleotide sequence ID" value="XM_022601282.1"/>
</dbReference>
<sequence>MAPLQQVDRHGGPTKCFGEFQRVVECMTNAKHTTFEPCQLLKDDYIECRKTRIERYKVFLMEKQIEESGKNKEEVGAPFVKKKQYLTPKTLGLVDGDDHSIKYERY</sequence>
<reference evidence="1" key="1">
    <citation type="submission" date="2013-12" db="EMBL/GenBank/DDBJ databases">
        <authorList>
            <person name="Genoscope - CEA"/>
        </authorList>
    </citation>
    <scope>NUCLEOTIDE SEQUENCE</scope>
    <source>
        <strain evidence="1">CBS 1993</strain>
    </source>
</reference>
<proteinExistence type="predicted"/>